<protein>
    <submittedName>
        <fullName evidence="5">Adenosine monophosphate-protein transferase SoFic</fullName>
        <ecNumber evidence="5">2.7.7.-</ecNumber>
    </submittedName>
</protein>
<sequence length="376" mass="42816">MTAKTTTITREALVERYQIPPLPPHPDLETRKVLKALTIAHKNLAELKGRAGSIPNQGILIDTLMLQEAAASSEIENIVTTQDELFQIDSRKGIYPSPEAKEVGMYGEALRLGYSQLVEKDGMISSNQIIALFQTLKGSTDEFRKMPGTALKNESSGEIVYVPPQSHSDILDQMRALEHFINTTEETDLDPLVSMALIHHQFESIHPFSDGNGRIGRILNVLYLCRVELLEIPILYISRYITRNKGEYYRLLQNTCDTLEWEPWLLYMINAVSETAKETTQLVFGIKQLMSEYKNRIKRDHPKLYSHELVNNLFRHPYTRIEYVIEEVGVGRQTAGRYLDQLTQSGLLEKVKVAQSNYYINAPLVQLLSQNGPEPR</sequence>
<keyword evidence="1" id="KW-0067">ATP-binding</keyword>
<evidence type="ECO:0000313" key="6">
    <source>
        <dbReference type="Proteomes" id="UP000184514"/>
    </source>
</evidence>
<feature type="binding site" evidence="3">
    <location>
        <begin position="210"/>
        <end position="217"/>
    </location>
    <ligand>
        <name>ATP</name>
        <dbReference type="ChEBI" id="CHEBI:30616"/>
    </ligand>
</feature>
<dbReference type="PANTHER" id="PTHR13504:SF35">
    <property type="entry name" value="PROTEIN ADENYLYLTRANSFERASE SOFIC"/>
    <property type="match status" value="1"/>
</dbReference>
<gene>
    <name evidence="5" type="ORF">PFRI_25020</name>
</gene>
<feature type="binding site" evidence="1">
    <location>
        <begin position="211"/>
        <end position="217"/>
    </location>
    <ligand>
        <name>ATP</name>
        <dbReference type="ChEBI" id="CHEBI:30616"/>
    </ligand>
</feature>
<proteinExistence type="predicted"/>
<name>A0A1L9NVH0_9RHOB</name>
<dbReference type="InterPro" id="IPR003812">
    <property type="entry name" value="Fido"/>
</dbReference>
<accession>A0A1L9NVH0</accession>
<dbReference type="Pfam" id="PF21248">
    <property type="entry name" value="SoFic-like_C"/>
    <property type="match status" value="1"/>
</dbReference>
<dbReference type="Gene3D" id="1.10.3290.10">
    <property type="entry name" value="Fido-like domain"/>
    <property type="match status" value="1"/>
</dbReference>
<evidence type="ECO:0000259" key="4">
    <source>
        <dbReference type="PROSITE" id="PS51459"/>
    </source>
</evidence>
<keyword evidence="5" id="KW-0548">Nucleotidyltransferase</keyword>
<dbReference type="SUPFAM" id="SSF140931">
    <property type="entry name" value="Fic-like"/>
    <property type="match status" value="1"/>
</dbReference>
<dbReference type="GO" id="GO:0005524">
    <property type="term" value="F:ATP binding"/>
    <property type="evidence" value="ECO:0007669"/>
    <property type="project" value="UniProtKB-KW"/>
</dbReference>
<dbReference type="STRING" id="696762.PFRI_25020"/>
<dbReference type="PANTHER" id="PTHR13504">
    <property type="entry name" value="FIDO DOMAIN-CONTAINING PROTEIN DDB_G0283145"/>
    <property type="match status" value="1"/>
</dbReference>
<feature type="active site" evidence="2">
    <location>
        <position position="206"/>
    </location>
</feature>
<evidence type="ECO:0000256" key="2">
    <source>
        <dbReference type="PIRSR" id="PIRSR640198-1"/>
    </source>
</evidence>
<feature type="binding site" evidence="3">
    <location>
        <begin position="248"/>
        <end position="249"/>
    </location>
    <ligand>
        <name>ATP</name>
        <dbReference type="ChEBI" id="CHEBI:30616"/>
    </ligand>
</feature>
<dbReference type="Pfam" id="PF02661">
    <property type="entry name" value="Fic"/>
    <property type="match status" value="1"/>
</dbReference>
<dbReference type="EMBL" id="MLCB01000148">
    <property type="protein sequence ID" value="OJI93305.1"/>
    <property type="molecule type" value="Genomic_DNA"/>
</dbReference>
<dbReference type="RefSeq" id="WP_072631040.1">
    <property type="nucleotide sequence ID" value="NZ_MLCB01000148.1"/>
</dbReference>
<dbReference type="InterPro" id="IPR026287">
    <property type="entry name" value="SoFic-like"/>
</dbReference>
<dbReference type="PROSITE" id="PS51459">
    <property type="entry name" value="FIDO"/>
    <property type="match status" value="1"/>
</dbReference>
<evidence type="ECO:0000256" key="3">
    <source>
        <dbReference type="PIRSR" id="PIRSR640198-2"/>
    </source>
</evidence>
<dbReference type="InterPro" id="IPR025758">
    <property type="entry name" value="Fic/DOC_N"/>
</dbReference>
<organism evidence="5 6">
    <name type="scientific">Planktotalea frisia</name>
    <dbReference type="NCBI Taxonomy" id="696762"/>
    <lineage>
        <taxon>Bacteria</taxon>
        <taxon>Pseudomonadati</taxon>
        <taxon>Pseudomonadota</taxon>
        <taxon>Alphaproteobacteria</taxon>
        <taxon>Rhodobacterales</taxon>
        <taxon>Paracoccaceae</taxon>
        <taxon>Planktotalea</taxon>
    </lineage>
</organism>
<keyword evidence="5" id="KW-0808">Transferase</keyword>
<evidence type="ECO:0000256" key="1">
    <source>
        <dbReference type="PIRSR" id="PIRSR038925-1"/>
    </source>
</evidence>
<dbReference type="InterPro" id="IPR036597">
    <property type="entry name" value="Fido-like_dom_sf"/>
</dbReference>
<keyword evidence="1" id="KW-0547">Nucleotide-binding</keyword>
<dbReference type="Proteomes" id="UP000184514">
    <property type="component" value="Unassembled WGS sequence"/>
</dbReference>
<dbReference type="GO" id="GO:0016779">
    <property type="term" value="F:nucleotidyltransferase activity"/>
    <property type="evidence" value="ECO:0007669"/>
    <property type="project" value="UniProtKB-KW"/>
</dbReference>
<dbReference type="EC" id="2.7.7.-" evidence="5"/>
<feature type="domain" description="Fido" evidence="4">
    <location>
        <begin position="124"/>
        <end position="270"/>
    </location>
</feature>
<evidence type="ECO:0000313" key="5">
    <source>
        <dbReference type="EMBL" id="OJI93305.1"/>
    </source>
</evidence>
<dbReference type="PIRSF" id="PIRSF038925">
    <property type="entry name" value="AMP-prot_trans"/>
    <property type="match status" value="1"/>
</dbReference>
<dbReference type="AlphaFoldDB" id="A0A1L9NVH0"/>
<dbReference type="Pfam" id="PF13784">
    <property type="entry name" value="Fic_N"/>
    <property type="match status" value="1"/>
</dbReference>
<feature type="binding site" evidence="1">
    <location>
        <position position="248"/>
    </location>
    <ligand>
        <name>ATP</name>
        <dbReference type="ChEBI" id="CHEBI:30616"/>
    </ligand>
</feature>
<comment type="caution">
    <text evidence="5">The sequence shown here is derived from an EMBL/GenBank/DDBJ whole genome shotgun (WGS) entry which is preliminary data.</text>
</comment>
<dbReference type="InterPro" id="IPR040198">
    <property type="entry name" value="Fido_containing"/>
</dbReference>
<feature type="binding site" evidence="1">
    <location>
        <position position="76"/>
    </location>
    <ligand>
        <name>ATP</name>
        <dbReference type="ChEBI" id="CHEBI:30616"/>
    </ligand>
</feature>
<keyword evidence="6" id="KW-1185">Reference proteome</keyword>
<dbReference type="OrthoDB" id="9813719at2"/>
<dbReference type="InterPro" id="IPR048770">
    <property type="entry name" value="SoFic-like_C"/>
</dbReference>
<feature type="binding site" evidence="1">
    <location>
        <position position="206"/>
    </location>
    <ligand>
        <name>ATP</name>
        <dbReference type="ChEBI" id="CHEBI:30616"/>
    </ligand>
</feature>
<reference evidence="5 6" key="1">
    <citation type="submission" date="2016-10" db="EMBL/GenBank/DDBJ databases">
        <title>Genome sequence of Planktotalea frisia SH6-1.</title>
        <authorList>
            <person name="Poehlein A."/>
            <person name="Bakenhus I."/>
            <person name="Voget S."/>
            <person name="Brinkhoff T."/>
            <person name="Simon M."/>
        </authorList>
    </citation>
    <scope>NUCLEOTIDE SEQUENCE [LARGE SCALE GENOMIC DNA]</scope>
    <source>
        <strain evidence="5 6">SH6-1</strain>
    </source>
</reference>